<name>K4API4_SETIT</name>
<dbReference type="InParanoid" id="K4API4"/>
<feature type="compositionally biased region" description="Basic and acidic residues" evidence="1">
    <location>
        <begin position="1"/>
        <end position="21"/>
    </location>
</feature>
<organism evidence="2 3">
    <name type="scientific">Setaria italica</name>
    <name type="common">Foxtail millet</name>
    <name type="synonym">Panicum italicum</name>
    <dbReference type="NCBI Taxonomy" id="4555"/>
    <lineage>
        <taxon>Eukaryota</taxon>
        <taxon>Viridiplantae</taxon>
        <taxon>Streptophyta</taxon>
        <taxon>Embryophyta</taxon>
        <taxon>Tracheophyta</taxon>
        <taxon>Spermatophyta</taxon>
        <taxon>Magnoliopsida</taxon>
        <taxon>Liliopsida</taxon>
        <taxon>Poales</taxon>
        <taxon>Poaceae</taxon>
        <taxon>PACMAD clade</taxon>
        <taxon>Panicoideae</taxon>
        <taxon>Panicodae</taxon>
        <taxon>Paniceae</taxon>
        <taxon>Cenchrinae</taxon>
        <taxon>Setaria</taxon>
    </lineage>
</organism>
<evidence type="ECO:0000313" key="3">
    <source>
        <dbReference type="Proteomes" id="UP000004995"/>
    </source>
</evidence>
<feature type="region of interest" description="Disordered" evidence="1">
    <location>
        <begin position="1"/>
        <end position="24"/>
    </location>
</feature>
<dbReference type="Proteomes" id="UP000004995">
    <property type="component" value="Unassembled WGS sequence"/>
</dbReference>
<accession>K4API4</accession>
<dbReference type="Gramene" id="KQK92114">
    <property type="protein sequence ID" value="KQK92114"/>
    <property type="gene ID" value="SETIT_040832mg"/>
</dbReference>
<evidence type="ECO:0000313" key="2">
    <source>
        <dbReference type="EnsemblPlants" id="KQK92114"/>
    </source>
</evidence>
<dbReference type="EnsemblPlants" id="KQK92114">
    <property type="protein sequence ID" value="KQK92114"/>
    <property type="gene ID" value="SETIT_040832mg"/>
</dbReference>
<reference evidence="3" key="1">
    <citation type="journal article" date="2012" name="Nat. Biotechnol.">
        <title>Reference genome sequence of the model plant Setaria.</title>
        <authorList>
            <person name="Bennetzen J.L."/>
            <person name="Schmutz J."/>
            <person name="Wang H."/>
            <person name="Percifield R."/>
            <person name="Hawkins J."/>
            <person name="Pontaroli A.C."/>
            <person name="Estep M."/>
            <person name="Feng L."/>
            <person name="Vaughn J.N."/>
            <person name="Grimwood J."/>
            <person name="Jenkins J."/>
            <person name="Barry K."/>
            <person name="Lindquist E."/>
            <person name="Hellsten U."/>
            <person name="Deshpande S."/>
            <person name="Wang X."/>
            <person name="Wu X."/>
            <person name="Mitros T."/>
            <person name="Triplett J."/>
            <person name="Yang X."/>
            <person name="Ye C.Y."/>
            <person name="Mauro-Herrera M."/>
            <person name="Wang L."/>
            <person name="Li P."/>
            <person name="Sharma M."/>
            <person name="Sharma R."/>
            <person name="Ronald P.C."/>
            <person name="Panaud O."/>
            <person name="Kellogg E.A."/>
            <person name="Brutnell T.P."/>
            <person name="Doust A.N."/>
            <person name="Tuskan G.A."/>
            <person name="Rokhsar D."/>
            <person name="Devos K.M."/>
        </authorList>
    </citation>
    <scope>NUCLEOTIDE SEQUENCE [LARGE SCALE GENOMIC DNA]</scope>
    <source>
        <strain evidence="3">cv. Yugu1</strain>
    </source>
</reference>
<sequence length="35" mass="3856">MKLTNVKDKTISETTPKDCKNAKPSLHNVKLSTIA</sequence>
<keyword evidence="3" id="KW-1185">Reference proteome</keyword>
<dbReference type="EMBL" id="AGNK02006093">
    <property type="status" value="NOT_ANNOTATED_CDS"/>
    <property type="molecule type" value="Genomic_DNA"/>
</dbReference>
<dbReference type="AlphaFoldDB" id="K4API4"/>
<proteinExistence type="predicted"/>
<evidence type="ECO:0000256" key="1">
    <source>
        <dbReference type="SAM" id="MobiDB-lite"/>
    </source>
</evidence>
<reference evidence="2" key="2">
    <citation type="submission" date="2018-08" db="UniProtKB">
        <authorList>
            <consortium name="EnsemblPlants"/>
        </authorList>
    </citation>
    <scope>IDENTIFICATION</scope>
    <source>
        <strain evidence="2">Yugu1</strain>
    </source>
</reference>
<dbReference type="HOGENOM" id="CLU_3369400_0_0_1"/>
<protein>
    <submittedName>
        <fullName evidence="2">Uncharacterized protein</fullName>
    </submittedName>
</protein>